<dbReference type="SFLD" id="SFLDS00019">
    <property type="entry name" value="Glutathione_Transferase_(cytos"/>
    <property type="match status" value="1"/>
</dbReference>
<dbReference type="Pfam" id="PF13417">
    <property type="entry name" value="GST_N_3"/>
    <property type="match status" value="1"/>
</dbReference>
<proteinExistence type="predicted"/>
<organism evidence="3 4">
    <name type="scientific">Paraglaciecola mesophila</name>
    <dbReference type="NCBI Taxonomy" id="197222"/>
    <lineage>
        <taxon>Bacteria</taxon>
        <taxon>Pseudomonadati</taxon>
        <taxon>Pseudomonadota</taxon>
        <taxon>Gammaproteobacteria</taxon>
        <taxon>Alteromonadales</taxon>
        <taxon>Alteromonadaceae</taxon>
        <taxon>Paraglaciecola</taxon>
    </lineage>
</organism>
<dbReference type="Gene3D" id="1.20.1050.10">
    <property type="match status" value="1"/>
</dbReference>
<dbReference type="InterPro" id="IPR036249">
    <property type="entry name" value="Thioredoxin-like_sf"/>
</dbReference>
<dbReference type="EC" id="2.5.1.18" evidence="3"/>
<keyword evidence="3" id="KW-0808">Transferase</keyword>
<dbReference type="RefSeq" id="WP_160180996.1">
    <property type="nucleotide sequence ID" value="NZ_CP047656.1"/>
</dbReference>
<gene>
    <name evidence="3" type="ORF">FX988_03086</name>
</gene>
<dbReference type="SUPFAM" id="SSF52833">
    <property type="entry name" value="Thioredoxin-like"/>
    <property type="match status" value="1"/>
</dbReference>
<evidence type="ECO:0000313" key="3">
    <source>
        <dbReference type="EMBL" id="QHJ12828.1"/>
    </source>
</evidence>
<dbReference type="InterPro" id="IPR050983">
    <property type="entry name" value="GST_Omega/HSP26"/>
</dbReference>
<dbReference type="SUPFAM" id="SSF47616">
    <property type="entry name" value="GST C-terminal domain-like"/>
    <property type="match status" value="1"/>
</dbReference>
<dbReference type="GO" id="GO:0005737">
    <property type="term" value="C:cytoplasm"/>
    <property type="evidence" value="ECO:0007669"/>
    <property type="project" value="TreeGrafter"/>
</dbReference>
<dbReference type="PANTHER" id="PTHR43968">
    <property type="match status" value="1"/>
</dbReference>
<dbReference type="CDD" id="cd00570">
    <property type="entry name" value="GST_N_family"/>
    <property type="match status" value="1"/>
</dbReference>
<evidence type="ECO:0000259" key="1">
    <source>
        <dbReference type="PROSITE" id="PS50404"/>
    </source>
</evidence>
<dbReference type="SFLD" id="SFLDG00358">
    <property type="entry name" value="Main_(cytGST)"/>
    <property type="match status" value="1"/>
</dbReference>
<dbReference type="InterPro" id="IPR036282">
    <property type="entry name" value="Glutathione-S-Trfase_C_sf"/>
</dbReference>
<sequence>MLKLYGFDVSNYFNMIKLALAHKGLDYDVVTVYPNQEPEFLTKSPMGKVPALETEDGVIVETNIIMEYLDAKYPDKPLYPADPFAQARVKELVKFMELYLELPARRCHPEAFFGGKVSEETRKEVKRALFRGMTGLNRLASFSPYVAGDTFSAADIMFLYSVDLAAGVAHKLYEVDLLDGSTGAKNLMAKLNELPEVQKIAADRKAANKAFVEYVTSFQK</sequence>
<protein>
    <submittedName>
        <fullName evidence="3">Glutathione S-transferase</fullName>
        <ecNumber evidence="3">2.5.1.18</ecNumber>
    </submittedName>
</protein>
<evidence type="ECO:0000313" key="4">
    <source>
        <dbReference type="Proteomes" id="UP000464524"/>
    </source>
</evidence>
<dbReference type="InterPro" id="IPR040079">
    <property type="entry name" value="Glutathione_S-Trfase"/>
</dbReference>
<dbReference type="EMBL" id="CP047656">
    <property type="protein sequence ID" value="QHJ12828.1"/>
    <property type="molecule type" value="Genomic_DNA"/>
</dbReference>
<feature type="domain" description="GST N-terminal" evidence="1">
    <location>
        <begin position="1"/>
        <end position="77"/>
    </location>
</feature>
<dbReference type="InterPro" id="IPR010987">
    <property type="entry name" value="Glutathione-S-Trfase_C-like"/>
</dbReference>
<reference evidence="3 4" key="1">
    <citation type="submission" date="2019-12" db="EMBL/GenBank/DDBJ databases">
        <title>Genome sequencing and assembly of endphytes of Porphyra tenera.</title>
        <authorList>
            <person name="Park J.M."/>
            <person name="Shin R."/>
            <person name="Jo S.H."/>
        </authorList>
    </citation>
    <scope>NUCLEOTIDE SEQUENCE [LARGE SCALE GENOMIC DNA]</scope>
    <source>
        <strain evidence="3 4">GPM4</strain>
    </source>
</reference>
<dbReference type="Proteomes" id="UP000464524">
    <property type="component" value="Chromosome"/>
</dbReference>
<dbReference type="Gene3D" id="3.40.30.10">
    <property type="entry name" value="Glutaredoxin"/>
    <property type="match status" value="1"/>
</dbReference>
<dbReference type="PROSITE" id="PS50405">
    <property type="entry name" value="GST_CTER"/>
    <property type="match status" value="1"/>
</dbReference>
<dbReference type="PROSITE" id="PS50404">
    <property type="entry name" value="GST_NTER"/>
    <property type="match status" value="1"/>
</dbReference>
<keyword evidence="4" id="KW-1185">Reference proteome</keyword>
<name>A0A857JN90_9ALTE</name>
<dbReference type="AlphaFoldDB" id="A0A857JN90"/>
<dbReference type="OrthoDB" id="5242791at2"/>
<feature type="domain" description="GST C-terminal" evidence="2">
    <location>
        <begin position="82"/>
        <end position="218"/>
    </location>
</feature>
<dbReference type="KEGG" id="pmes:FX988_03086"/>
<dbReference type="GO" id="GO:0004364">
    <property type="term" value="F:glutathione transferase activity"/>
    <property type="evidence" value="ECO:0007669"/>
    <property type="project" value="UniProtKB-EC"/>
</dbReference>
<dbReference type="InterPro" id="IPR004045">
    <property type="entry name" value="Glutathione_S-Trfase_N"/>
</dbReference>
<accession>A0A857JN90</accession>
<dbReference type="PANTHER" id="PTHR43968:SF6">
    <property type="entry name" value="GLUTATHIONE S-TRANSFERASE OMEGA"/>
    <property type="match status" value="1"/>
</dbReference>
<evidence type="ECO:0000259" key="2">
    <source>
        <dbReference type="PROSITE" id="PS50405"/>
    </source>
</evidence>